<evidence type="ECO:0000313" key="3">
    <source>
        <dbReference type="EMBL" id="TVY28473.1"/>
    </source>
</evidence>
<evidence type="ECO:0000256" key="1">
    <source>
        <dbReference type="ARBA" id="ARBA00004685"/>
    </source>
</evidence>
<dbReference type="PANTHER" id="PTHR33365:SF4">
    <property type="entry name" value="CYCLOCHLOROTINE BIOSYNTHESIS PROTEIN O"/>
    <property type="match status" value="1"/>
</dbReference>
<comment type="caution">
    <text evidence="3">The sequence shown here is derived from an EMBL/GenBank/DDBJ whole genome shotgun (WGS) entry which is preliminary data.</text>
</comment>
<gene>
    <name evidence="3" type="primary">ustYa_1</name>
    <name evidence="3" type="ORF">LHYA1_G003465</name>
</gene>
<dbReference type="Proteomes" id="UP000431533">
    <property type="component" value="Unassembled WGS sequence"/>
</dbReference>
<dbReference type="OrthoDB" id="3687641at2759"/>
<comment type="similarity">
    <text evidence="2">Belongs to the ustYa family.</text>
</comment>
<dbReference type="Pfam" id="PF11807">
    <property type="entry name" value="UstYa"/>
    <property type="match status" value="1"/>
</dbReference>
<dbReference type="PANTHER" id="PTHR33365">
    <property type="entry name" value="YALI0B05434P"/>
    <property type="match status" value="1"/>
</dbReference>
<keyword evidence="4" id="KW-1185">Reference proteome</keyword>
<proteinExistence type="inferred from homology"/>
<evidence type="ECO:0000313" key="4">
    <source>
        <dbReference type="Proteomes" id="UP000431533"/>
    </source>
</evidence>
<reference evidence="3 4" key="1">
    <citation type="submission" date="2018-05" db="EMBL/GenBank/DDBJ databases">
        <title>Genome sequencing and assembly of the regulated plant pathogen Lachnellula willkommii and related sister species for the development of diagnostic species identification markers.</title>
        <authorList>
            <person name="Giroux E."/>
            <person name="Bilodeau G."/>
        </authorList>
    </citation>
    <scope>NUCLEOTIDE SEQUENCE [LARGE SCALE GENOMIC DNA]</scope>
    <source>
        <strain evidence="3 4">CBS 185.66</strain>
    </source>
</reference>
<accession>A0A8H8R4V1</accession>
<dbReference type="RefSeq" id="XP_031007261.1">
    <property type="nucleotide sequence ID" value="XM_031148435.1"/>
</dbReference>
<dbReference type="GO" id="GO:0043386">
    <property type="term" value="P:mycotoxin biosynthetic process"/>
    <property type="evidence" value="ECO:0007669"/>
    <property type="project" value="InterPro"/>
</dbReference>
<organism evidence="3 4">
    <name type="scientific">Lachnellula hyalina</name>
    <dbReference type="NCBI Taxonomy" id="1316788"/>
    <lineage>
        <taxon>Eukaryota</taxon>
        <taxon>Fungi</taxon>
        <taxon>Dikarya</taxon>
        <taxon>Ascomycota</taxon>
        <taxon>Pezizomycotina</taxon>
        <taxon>Leotiomycetes</taxon>
        <taxon>Helotiales</taxon>
        <taxon>Lachnaceae</taxon>
        <taxon>Lachnellula</taxon>
    </lineage>
</organism>
<dbReference type="InterPro" id="IPR021765">
    <property type="entry name" value="UstYa-like"/>
</dbReference>
<name>A0A8H8R4V1_9HELO</name>
<evidence type="ECO:0000256" key="2">
    <source>
        <dbReference type="ARBA" id="ARBA00035112"/>
    </source>
</evidence>
<sequence length="200" mass="22869">VRNSSKPEHDQTLSLRSIAPAGNIQAPMIYNQTYTLEPTPEINEAWDDLFPKGKGFIQHPEISPNISGIAVFHELHCLVCGVFPLSSPSHYLPIYLIRLLPTQNILRIGFYAALNGNIEAMYEVHDHNSRPDPHHLRHCFDYLRQALMCAADTNLEPVDFELGGVTGWRFDKTCRNFDEVKEWAEVNRKWDDQIKESGKV</sequence>
<dbReference type="GeneID" id="41983663"/>
<dbReference type="AlphaFoldDB" id="A0A8H8R4V1"/>
<comment type="pathway">
    <text evidence="1">Mycotoxin biosynthesis.</text>
</comment>
<protein>
    <submittedName>
        <fullName evidence="3">Oxidase</fullName>
    </submittedName>
</protein>
<dbReference type="EMBL" id="QGMH01000030">
    <property type="protein sequence ID" value="TVY28473.1"/>
    <property type="molecule type" value="Genomic_DNA"/>
</dbReference>
<feature type="non-terminal residue" evidence="3">
    <location>
        <position position="1"/>
    </location>
</feature>